<evidence type="ECO:0000313" key="6">
    <source>
        <dbReference type="EMBL" id="AIS31561.1"/>
    </source>
</evidence>
<dbReference type="STRING" id="2162.BRM9_0741"/>
<feature type="transmembrane region" description="Helical" evidence="5">
    <location>
        <begin position="250"/>
        <end position="271"/>
    </location>
</feature>
<dbReference type="EMBL" id="CP006933">
    <property type="protein sequence ID" value="AIS31561.1"/>
    <property type="molecule type" value="Genomic_DNA"/>
</dbReference>
<sequence length="275" mass="28901">MDLIVYILILLLTGTFVGFASGLLGIGGGFIMVPVQFFLLTALGIDPDTSLRVAFATSLMVILPTALSGALGHWRRGAVLTGPAIILGTTGIIGGVLGAVISSQSPAALLSFIFGILALGSALWMIASRYPEIDKDPSHPKQSYLFWGFLGGFSSGLLGIGGGVVMVPLLNILLKFPIRKAIGTSTAFIIFASLGGIVTYIFTGINATGLPPYSVGYVNLLQFVALAGTSIPMARVGVKAAHKIPEKKLKYIFAALLVYIALKMMGVFQWLNLPL</sequence>
<dbReference type="GeneID" id="26740014"/>
<dbReference type="OrthoDB" id="82244at2157"/>
<evidence type="ECO:0000256" key="2">
    <source>
        <dbReference type="ARBA" id="ARBA00022692"/>
    </source>
</evidence>
<dbReference type="RefSeq" id="WP_048084850.1">
    <property type="nucleotide sequence ID" value="NZ_CP006933.1"/>
</dbReference>
<reference evidence="7" key="2">
    <citation type="submission" date="2014-09" db="EMBL/GenBank/DDBJ databases">
        <authorList>
            <person name="Bishop-Lilly K.A."/>
            <person name="Broomall S.M."/>
            <person name="Chain P.S."/>
            <person name="Chertkov O."/>
            <person name="Coyne S.R."/>
            <person name="Daligault H.E."/>
            <person name="Davenport K.W."/>
            <person name="Erkkila T."/>
            <person name="Frey K.G."/>
            <person name="Gibbons H.S."/>
            <person name="Gu W."/>
            <person name="Jaissle J."/>
            <person name="Johnson S.L."/>
            <person name="Koroleva G.I."/>
            <person name="Ladner J.T."/>
            <person name="Lo C.-C."/>
            <person name="Minogue T.D."/>
            <person name="Munk C."/>
            <person name="Palacios G.F."/>
            <person name="Redden C.L."/>
            <person name="Rosenzweig C.N."/>
            <person name="Scholz M.B."/>
            <person name="Teshima H."/>
            <person name="Xu Y."/>
        </authorList>
    </citation>
    <scope>NUCLEOTIDE SEQUENCE</scope>
    <source>
        <strain evidence="7">Mb9</strain>
    </source>
</reference>
<dbReference type="Proteomes" id="UP000029661">
    <property type="component" value="Chromosome"/>
</dbReference>
<dbReference type="PANTHER" id="PTHR43483">
    <property type="entry name" value="MEMBRANE TRANSPORTER PROTEIN HI_0806-RELATED"/>
    <property type="match status" value="1"/>
</dbReference>
<comment type="similarity">
    <text evidence="5">Belongs to the 4-toluene sulfonate uptake permease (TSUP) (TC 2.A.102) family.</text>
</comment>
<feature type="transmembrane region" description="Helical" evidence="5">
    <location>
        <begin position="51"/>
        <end position="74"/>
    </location>
</feature>
<evidence type="ECO:0000313" key="7">
    <source>
        <dbReference type="EMBL" id="CEL25412.1"/>
    </source>
</evidence>
<dbReference type="Proteomes" id="UP000062768">
    <property type="component" value="Chromosome I"/>
</dbReference>
<keyword evidence="3 5" id="KW-1133">Transmembrane helix</keyword>
<keyword evidence="5" id="KW-1003">Cell membrane</keyword>
<feature type="transmembrane region" description="Helical" evidence="5">
    <location>
        <begin position="80"/>
        <end position="101"/>
    </location>
</feature>
<evidence type="ECO:0000256" key="5">
    <source>
        <dbReference type="RuleBase" id="RU363041"/>
    </source>
</evidence>
<feature type="transmembrane region" description="Helical" evidence="5">
    <location>
        <begin position="108"/>
        <end position="127"/>
    </location>
</feature>
<reference evidence="6" key="1">
    <citation type="submission" date="2013-12" db="EMBL/GenBank/DDBJ databases">
        <title>The complete genome sequence of Methanobacterium sp. BRM9.</title>
        <authorList>
            <consortium name="Pastoral Greenhouse Gas Research Consortium"/>
            <person name="Kelly W.J."/>
            <person name="Leahy S.C."/>
            <person name="Perry R."/>
            <person name="Li D."/>
            <person name="Altermann E."/>
            <person name="Lambie S.C."/>
            <person name="Attwood G.T."/>
        </authorList>
    </citation>
    <scope>NUCLEOTIDE SEQUENCE [LARGE SCALE GENOMIC DNA]</scope>
    <source>
        <strain evidence="6">BRM9</strain>
    </source>
</reference>
<feature type="transmembrane region" description="Helical" evidence="5">
    <location>
        <begin position="6"/>
        <end position="39"/>
    </location>
</feature>
<dbReference type="Pfam" id="PF01925">
    <property type="entry name" value="TauE"/>
    <property type="match status" value="1"/>
</dbReference>
<organism evidence="6 8">
    <name type="scientific">Methanobacterium formicicum</name>
    <dbReference type="NCBI Taxonomy" id="2162"/>
    <lineage>
        <taxon>Archaea</taxon>
        <taxon>Methanobacteriati</taxon>
        <taxon>Methanobacteriota</taxon>
        <taxon>Methanomada group</taxon>
        <taxon>Methanobacteria</taxon>
        <taxon>Methanobacteriales</taxon>
        <taxon>Methanobacteriaceae</taxon>
        <taxon>Methanobacterium</taxon>
    </lineage>
</organism>
<feature type="transmembrane region" description="Helical" evidence="5">
    <location>
        <begin position="186"/>
        <end position="205"/>
    </location>
</feature>
<keyword evidence="4 5" id="KW-0472">Membrane</keyword>
<keyword evidence="2 5" id="KW-0812">Transmembrane</keyword>
<evidence type="ECO:0000256" key="4">
    <source>
        <dbReference type="ARBA" id="ARBA00023136"/>
    </source>
</evidence>
<dbReference type="KEGG" id="mfc:BRM9_0741"/>
<dbReference type="PATRIC" id="fig|2162.10.peg.1852"/>
<dbReference type="InterPro" id="IPR002781">
    <property type="entry name" value="TM_pro_TauE-like"/>
</dbReference>
<protein>
    <recommendedName>
        <fullName evidence="5">Probable membrane transporter protein</fullName>
    </recommendedName>
</protein>
<accession>A0A089Z9T4</accession>
<dbReference type="EMBL" id="LN734822">
    <property type="protein sequence ID" value="CEL25412.1"/>
    <property type="molecule type" value="Genomic_DNA"/>
</dbReference>
<feature type="transmembrane region" description="Helical" evidence="5">
    <location>
        <begin position="217"/>
        <end position="238"/>
    </location>
</feature>
<comment type="subcellular location">
    <subcellularLocation>
        <location evidence="5">Cell membrane</location>
        <topology evidence="5">Multi-pass membrane protein</topology>
    </subcellularLocation>
    <subcellularLocation>
        <location evidence="1">Membrane</location>
        <topology evidence="1">Multi-pass membrane protein</topology>
    </subcellularLocation>
</comment>
<gene>
    <name evidence="6" type="ORF">BRM9_0741</name>
    <name evidence="7" type="ORF">MB9_1778</name>
</gene>
<name>A0A089Z9T4_METFO</name>
<dbReference type="PANTHER" id="PTHR43483:SF3">
    <property type="entry name" value="MEMBRANE TRANSPORTER PROTEIN HI_0806-RELATED"/>
    <property type="match status" value="1"/>
</dbReference>
<evidence type="ECO:0000313" key="8">
    <source>
        <dbReference type="Proteomes" id="UP000029661"/>
    </source>
</evidence>
<dbReference type="GO" id="GO:0005886">
    <property type="term" value="C:plasma membrane"/>
    <property type="evidence" value="ECO:0007669"/>
    <property type="project" value="UniProtKB-SubCell"/>
</dbReference>
<dbReference type="AlphaFoldDB" id="A0A089Z9T4"/>
<evidence type="ECO:0000256" key="1">
    <source>
        <dbReference type="ARBA" id="ARBA00004141"/>
    </source>
</evidence>
<evidence type="ECO:0000313" key="9">
    <source>
        <dbReference type="Proteomes" id="UP000062768"/>
    </source>
</evidence>
<feature type="transmembrane region" description="Helical" evidence="5">
    <location>
        <begin position="147"/>
        <end position="174"/>
    </location>
</feature>
<keyword evidence="9" id="KW-1185">Reference proteome</keyword>
<proteinExistence type="inferred from homology"/>
<evidence type="ECO:0000256" key="3">
    <source>
        <dbReference type="ARBA" id="ARBA00022989"/>
    </source>
</evidence>